<accession>A0A8J2L9P4</accession>
<gene>
    <name evidence="2" type="ORF">AFUS01_LOCUS38733</name>
</gene>
<keyword evidence="1" id="KW-0732">Signal</keyword>
<dbReference type="Proteomes" id="UP000708208">
    <property type="component" value="Unassembled WGS sequence"/>
</dbReference>
<organism evidence="2 3">
    <name type="scientific">Allacma fusca</name>
    <dbReference type="NCBI Taxonomy" id="39272"/>
    <lineage>
        <taxon>Eukaryota</taxon>
        <taxon>Metazoa</taxon>
        <taxon>Ecdysozoa</taxon>
        <taxon>Arthropoda</taxon>
        <taxon>Hexapoda</taxon>
        <taxon>Collembola</taxon>
        <taxon>Symphypleona</taxon>
        <taxon>Sminthuridae</taxon>
        <taxon>Allacma</taxon>
    </lineage>
</organism>
<comment type="caution">
    <text evidence="2">The sequence shown here is derived from an EMBL/GenBank/DDBJ whole genome shotgun (WGS) entry which is preliminary data.</text>
</comment>
<evidence type="ECO:0000256" key="1">
    <source>
        <dbReference type="SAM" id="SignalP"/>
    </source>
</evidence>
<reference evidence="2" key="1">
    <citation type="submission" date="2021-06" db="EMBL/GenBank/DDBJ databases">
        <authorList>
            <person name="Hodson N. C."/>
            <person name="Mongue J. A."/>
            <person name="Jaron S. K."/>
        </authorList>
    </citation>
    <scope>NUCLEOTIDE SEQUENCE</scope>
</reference>
<keyword evidence="3" id="KW-1185">Reference proteome</keyword>
<protein>
    <submittedName>
        <fullName evidence="2">Uncharacterized protein</fullName>
    </submittedName>
</protein>
<feature type="signal peptide" evidence="1">
    <location>
        <begin position="1"/>
        <end position="24"/>
    </location>
</feature>
<sequence>MRPGKIIVVVVSLFLLAGVHLSGALSCTKVVQTKSKDKFSYLANVTFPTPKSFSGQWELDMKTDVPFLFIGGWGITVNEDGSNRTAKFQSQDAVTLKSGQPISFMFRISWAPRRPVPLVQELVWENVQVCSTTVRTNEIRKIKKQQRPLKSFV</sequence>
<feature type="chain" id="PRO_5035246029" evidence="1">
    <location>
        <begin position="25"/>
        <end position="153"/>
    </location>
</feature>
<dbReference type="PROSITE" id="PS51257">
    <property type="entry name" value="PROKAR_LIPOPROTEIN"/>
    <property type="match status" value="1"/>
</dbReference>
<evidence type="ECO:0000313" key="2">
    <source>
        <dbReference type="EMBL" id="CAG7828834.1"/>
    </source>
</evidence>
<evidence type="ECO:0000313" key="3">
    <source>
        <dbReference type="Proteomes" id="UP000708208"/>
    </source>
</evidence>
<name>A0A8J2L9P4_9HEXA</name>
<dbReference type="AlphaFoldDB" id="A0A8J2L9P4"/>
<proteinExistence type="predicted"/>
<dbReference type="EMBL" id="CAJVCH010549096">
    <property type="protein sequence ID" value="CAG7828834.1"/>
    <property type="molecule type" value="Genomic_DNA"/>
</dbReference>